<gene>
    <name evidence="7" type="ORF">CC84DRAFT_1244569</name>
</gene>
<dbReference type="Pfam" id="PF01565">
    <property type="entry name" value="FAD_binding_4"/>
    <property type="match status" value="1"/>
</dbReference>
<accession>A0A177CGQ8</accession>
<dbReference type="PANTHER" id="PTHR42973">
    <property type="entry name" value="BINDING OXIDOREDUCTASE, PUTATIVE (AFU_ORTHOLOGUE AFUA_1G17690)-RELATED"/>
    <property type="match status" value="1"/>
</dbReference>
<dbReference type="AlphaFoldDB" id="A0A177CGQ8"/>
<dbReference type="SUPFAM" id="SSF56176">
    <property type="entry name" value="FAD-binding/transporter-associated domain-like"/>
    <property type="match status" value="1"/>
</dbReference>
<organism evidence="7 8">
    <name type="scientific">Paraphaeosphaeria sporulosa</name>
    <dbReference type="NCBI Taxonomy" id="1460663"/>
    <lineage>
        <taxon>Eukaryota</taxon>
        <taxon>Fungi</taxon>
        <taxon>Dikarya</taxon>
        <taxon>Ascomycota</taxon>
        <taxon>Pezizomycotina</taxon>
        <taxon>Dothideomycetes</taxon>
        <taxon>Pleosporomycetidae</taxon>
        <taxon>Pleosporales</taxon>
        <taxon>Massarineae</taxon>
        <taxon>Didymosphaeriaceae</taxon>
        <taxon>Paraphaeosphaeria</taxon>
    </lineage>
</organism>
<protein>
    <submittedName>
        <fullName evidence="7">Bifunctional solanapyrone synthase</fullName>
    </submittedName>
</protein>
<evidence type="ECO:0000313" key="8">
    <source>
        <dbReference type="Proteomes" id="UP000077069"/>
    </source>
</evidence>
<dbReference type="EMBL" id="KV441552">
    <property type="protein sequence ID" value="OAG05887.1"/>
    <property type="molecule type" value="Genomic_DNA"/>
</dbReference>
<comment type="similarity">
    <text evidence="1">Belongs to the oxygen-dependent FAD-linked oxidoreductase family.</text>
</comment>
<feature type="signal peptide" evidence="5">
    <location>
        <begin position="1"/>
        <end position="20"/>
    </location>
</feature>
<dbReference type="InterPro" id="IPR016169">
    <property type="entry name" value="FAD-bd_PCMH_sub2"/>
</dbReference>
<name>A0A177CGQ8_9PLEO</name>
<keyword evidence="5" id="KW-0732">Signal</keyword>
<dbReference type="OrthoDB" id="2151789at2759"/>
<feature type="chain" id="PRO_5008058140" evidence="5">
    <location>
        <begin position="21"/>
        <end position="505"/>
    </location>
</feature>
<keyword evidence="3" id="KW-0274">FAD</keyword>
<sequence length="505" mass="55642">MFFSANSIHALIVLIAPAYGYPGPIPRSHAPVTHVAPRLEGADVACSTFAAAWPEAVVTRANTTEYTSEIKAHWSQTAWKSPDCIVTPASVQELQSAYSQIVSSNVTFAIRGCGHSPLPLWANVDNGILLSTKSITSIEFNETSETVRAGFGNNWGALYTYLRPYGRIVVGGRSPSVGLATILGGGLSHLSSLYGFVSDNVLEFELINGSGELIRASSQTNAELFYALKAGGTNFGIVTHVTMRTFPLEKVWGGALVFTNDHRDDIMRALSTYQNSGQLDAMSAVLPYMGLNNDTTYIILVYLDEVEKPEAFRPFYDIPSIYDGTRVYDSLMDLISEDLNLVVPRWIYGATTFLQDEQLYIDVAKIAQNATSRLSSINGGSLVFQPQPISTAMINNSLTRGTSPLTARLENKAQIWLEMNFGWNYESDDSRVGEILEETLAQIEKLAKMRQLYSEFVFPNDAYLSQDPLRSFGTNTFRKLKRISRTYDPMGIFQSRLAGGFKLGA</sequence>
<dbReference type="RefSeq" id="XP_018036252.1">
    <property type="nucleotide sequence ID" value="XM_018184159.1"/>
</dbReference>
<feature type="domain" description="FAD-binding PCMH-type" evidence="6">
    <location>
        <begin position="78"/>
        <end position="248"/>
    </location>
</feature>
<dbReference type="PROSITE" id="PS51387">
    <property type="entry name" value="FAD_PCMH"/>
    <property type="match status" value="1"/>
</dbReference>
<dbReference type="InterPro" id="IPR036318">
    <property type="entry name" value="FAD-bd_PCMH-like_sf"/>
</dbReference>
<dbReference type="InParanoid" id="A0A177CGQ8"/>
<dbReference type="Gene3D" id="3.30.465.10">
    <property type="match status" value="1"/>
</dbReference>
<dbReference type="GO" id="GO:0016491">
    <property type="term" value="F:oxidoreductase activity"/>
    <property type="evidence" value="ECO:0007669"/>
    <property type="project" value="UniProtKB-KW"/>
</dbReference>
<evidence type="ECO:0000256" key="1">
    <source>
        <dbReference type="ARBA" id="ARBA00005466"/>
    </source>
</evidence>
<evidence type="ECO:0000256" key="2">
    <source>
        <dbReference type="ARBA" id="ARBA00022630"/>
    </source>
</evidence>
<dbReference type="InterPro" id="IPR006094">
    <property type="entry name" value="Oxid_FAD_bind_N"/>
</dbReference>
<evidence type="ECO:0000259" key="6">
    <source>
        <dbReference type="PROSITE" id="PS51387"/>
    </source>
</evidence>
<dbReference type="Proteomes" id="UP000077069">
    <property type="component" value="Unassembled WGS sequence"/>
</dbReference>
<keyword evidence="8" id="KW-1185">Reference proteome</keyword>
<dbReference type="STRING" id="1460663.A0A177CGQ8"/>
<reference evidence="7 8" key="1">
    <citation type="submission" date="2016-05" db="EMBL/GenBank/DDBJ databases">
        <title>Comparative analysis of secretome profiles of manganese(II)-oxidizing ascomycete fungi.</title>
        <authorList>
            <consortium name="DOE Joint Genome Institute"/>
            <person name="Zeiner C.A."/>
            <person name="Purvine S.O."/>
            <person name="Zink E.M."/>
            <person name="Wu S."/>
            <person name="Pasa-Tolic L."/>
            <person name="Chaput D.L."/>
            <person name="Haridas S."/>
            <person name="Grigoriev I.V."/>
            <person name="Santelli C.M."/>
            <person name="Hansel C.M."/>
        </authorList>
    </citation>
    <scope>NUCLEOTIDE SEQUENCE [LARGE SCALE GENOMIC DNA]</scope>
    <source>
        <strain evidence="7 8">AP3s5-JAC2a</strain>
    </source>
</reference>
<keyword evidence="2" id="KW-0285">Flavoprotein</keyword>
<evidence type="ECO:0000256" key="3">
    <source>
        <dbReference type="ARBA" id="ARBA00022827"/>
    </source>
</evidence>
<proteinExistence type="inferred from homology"/>
<evidence type="ECO:0000256" key="5">
    <source>
        <dbReference type="SAM" id="SignalP"/>
    </source>
</evidence>
<dbReference type="InterPro" id="IPR050416">
    <property type="entry name" value="FAD-linked_Oxidoreductase"/>
</dbReference>
<dbReference type="InterPro" id="IPR016166">
    <property type="entry name" value="FAD-bd_PCMH"/>
</dbReference>
<evidence type="ECO:0000313" key="7">
    <source>
        <dbReference type="EMBL" id="OAG05887.1"/>
    </source>
</evidence>
<dbReference type="GeneID" id="28767645"/>
<dbReference type="GO" id="GO:0071949">
    <property type="term" value="F:FAD binding"/>
    <property type="evidence" value="ECO:0007669"/>
    <property type="project" value="InterPro"/>
</dbReference>
<dbReference type="PANTHER" id="PTHR42973:SF54">
    <property type="entry name" value="FAD-BINDING PCMH-TYPE DOMAIN-CONTAINING PROTEIN"/>
    <property type="match status" value="1"/>
</dbReference>
<evidence type="ECO:0000256" key="4">
    <source>
        <dbReference type="ARBA" id="ARBA00023002"/>
    </source>
</evidence>
<keyword evidence="4" id="KW-0560">Oxidoreductase</keyword>